<keyword evidence="3" id="KW-0489">Methyltransferase</keyword>
<keyword evidence="5" id="KW-0949">S-adenosyl-L-methionine</keyword>
<keyword evidence="4" id="KW-0808">Transferase</keyword>
<comment type="subcellular location">
    <subcellularLocation>
        <location evidence="1">Chromosome</location>
    </subcellularLocation>
</comment>
<dbReference type="InterPro" id="IPR046341">
    <property type="entry name" value="SET_dom_sf"/>
</dbReference>
<dbReference type="GO" id="GO:0008168">
    <property type="term" value="F:methyltransferase activity"/>
    <property type="evidence" value="ECO:0007669"/>
    <property type="project" value="UniProtKB-KW"/>
</dbReference>
<name>A0A6I6MKZ6_9CAUL</name>
<dbReference type="InterPro" id="IPR001214">
    <property type="entry name" value="SET_dom"/>
</dbReference>
<proteinExistence type="predicted"/>
<evidence type="ECO:0000256" key="5">
    <source>
        <dbReference type="ARBA" id="ARBA00022691"/>
    </source>
</evidence>
<dbReference type="SMART" id="SM00317">
    <property type="entry name" value="SET"/>
    <property type="match status" value="1"/>
</dbReference>
<evidence type="ECO:0000256" key="1">
    <source>
        <dbReference type="ARBA" id="ARBA00004286"/>
    </source>
</evidence>
<dbReference type="Proteomes" id="UP000431269">
    <property type="component" value="Chromosome"/>
</dbReference>
<sequence length="168" mass="18814">MARKSYTPGDFDLVVKRSKSGLGLFVGETEIPKGACVIEYVGPVVPKGEEDNINSLYLFEVNARKTINGAPRYNTARYINHSCKANCEPNIHKGRVFIHALRRIKSGEELNYDYGENYFKEYLKDVCACPKCEARRAKPVAKRAAAAARTRAKTKTAKVKTKKAKKRA</sequence>
<protein>
    <submittedName>
        <fullName evidence="8">SET domain protein</fullName>
    </submittedName>
</protein>
<evidence type="ECO:0000313" key="8">
    <source>
        <dbReference type="EMBL" id="QGZ94691.1"/>
    </source>
</evidence>
<feature type="domain" description="SET" evidence="7">
    <location>
        <begin position="11"/>
        <end position="115"/>
    </location>
</feature>
<keyword evidence="2" id="KW-0158">Chromosome</keyword>
<evidence type="ECO:0000259" key="7">
    <source>
        <dbReference type="PROSITE" id="PS50280"/>
    </source>
</evidence>
<evidence type="ECO:0000313" key="9">
    <source>
        <dbReference type="Proteomes" id="UP000431269"/>
    </source>
</evidence>
<evidence type="ECO:0000256" key="6">
    <source>
        <dbReference type="SAM" id="MobiDB-lite"/>
    </source>
</evidence>
<dbReference type="EMBL" id="CP047045">
    <property type="protein sequence ID" value="QGZ94691.1"/>
    <property type="molecule type" value="Genomic_DNA"/>
</dbReference>
<evidence type="ECO:0000256" key="2">
    <source>
        <dbReference type="ARBA" id="ARBA00022454"/>
    </source>
</evidence>
<reference evidence="9" key="1">
    <citation type="submission" date="2019-12" db="EMBL/GenBank/DDBJ databases">
        <title>Complete genome of Terracaulis silvestris 0127_4.</title>
        <authorList>
            <person name="Vieira S."/>
            <person name="Riedel T."/>
            <person name="Sproer C."/>
            <person name="Pascual J."/>
            <person name="Boedeker C."/>
            <person name="Overmann J."/>
        </authorList>
    </citation>
    <scope>NUCLEOTIDE SEQUENCE [LARGE SCALE GENOMIC DNA]</scope>
    <source>
        <strain evidence="9">0127_4</strain>
    </source>
</reference>
<dbReference type="RefSeq" id="WP_158765613.1">
    <property type="nucleotide sequence ID" value="NZ_CP047045.1"/>
</dbReference>
<evidence type="ECO:0000256" key="4">
    <source>
        <dbReference type="ARBA" id="ARBA00022679"/>
    </source>
</evidence>
<dbReference type="InterPro" id="IPR050777">
    <property type="entry name" value="SET2_Histone-Lys_MeTrsfase"/>
</dbReference>
<dbReference type="SUPFAM" id="SSF82199">
    <property type="entry name" value="SET domain"/>
    <property type="match status" value="1"/>
</dbReference>
<dbReference type="Gene3D" id="2.170.270.10">
    <property type="entry name" value="SET domain"/>
    <property type="match status" value="1"/>
</dbReference>
<dbReference type="GO" id="GO:0032259">
    <property type="term" value="P:methylation"/>
    <property type="evidence" value="ECO:0007669"/>
    <property type="project" value="UniProtKB-KW"/>
</dbReference>
<dbReference type="Pfam" id="PF00856">
    <property type="entry name" value="SET"/>
    <property type="match status" value="1"/>
</dbReference>
<dbReference type="GO" id="GO:0005694">
    <property type="term" value="C:chromosome"/>
    <property type="evidence" value="ECO:0007669"/>
    <property type="project" value="UniProtKB-SubCell"/>
</dbReference>
<keyword evidence="9" id="KW-1185">Reference proteome</keyword>
<gene>
    <name evidence="8" type="ORF">DSM104635_01519</name>
</gene>
<dbReference type="AlphaFoldDB" id="A0A6I6MKZ6"/>
<feature type="compositionally biased region" description="Basic residues" evidence="6">
    <location>
        <begin position="150"/>
        <end position="168"/>
    </location>
</feature>
<accession>A0A6I6MKZ6</accession>
<evidence type="ECO:0000256" key="3">
    <source>
        <dbReference type="ARBA" id="ARBA00022603"/>
    </source>
</evidence>
<dbReference type="PANTHER" id="PTHR22884">
    <property type="entry name" value="SET DOMAIN PROTEINS"/>
    <property type="match status" value="1"/>
</dbReference>
<dbReference type="KEGG" id="tsv:DSM104635_01519"/>
<dbReference type="PROSITE" id="PS50280">
    <property type="entry name" value="SET"/>
    <property type="match status" value="1"/>
</dbReference>
<organism evidence="8 9">
    <name type="scientific">Terricaulis silvestris</name>
    <dbReference type="NCBI Taxonomy" id="2686094"/>
    <lineage>
        <taxon>Bacteria</taxon>
        <taxon>Pseudomonadati</taxon>
        <taxon>Pseudomonadota</taxon>
        <taxon>Alphaproteobacteria</taxon>
        <taxon>Caulobacterales</taxon>
        <taxon>Caulobacteraceae</taxon>
        <taxon>Terricaulis</taxon>
    </lineage>
</organism>
<feature type="region of interest" description="Disordered" evidence="6">
    <location>
        <begin position="147"/>
        <end position="168"/>
    </location>
</feature>